<keyword evidence="3" id="KW-1185">Reference proteome</keyword>
<feature type="chain" id="PRO_5046532261" description="Secreted protein" evidence="1">
    <location>
        <begin position="40"/>
        <end position="111"/>
    </location>
</feature>
<gene>
    <name evidence="2" type="ORF">RIMI_LOCUS822794</name>
</gene>
<evidence type="ECO:0000313" key="2">
    <source>
        <dbReference type="EMBL" id="CAJ0918580.1"/>
    </source>
</evidence>
<comment type="caution">
    <text evidence="2">The sequence shown here is derived from an EMBL/GenBank/DDBJ whole genome shotgun (WGS) entry which is preliminary data.</text>
</comment>
<reference evidence="2" key="1">
    <citation type="submission" date="2023-07" db="EMBL/GenBank/DDBJ databases">
        <authorList>
            <person name="Stuckert A."/>
        </authorList>
    </citation>
    <scope>NUCLEOTIDE SEQUENCE</scope>
</reference>
<accession>A0ABN9KT54</accession>
<organism evidence="2 3">
    <name type="scientific">Ranitomeya imitator</name>
    <name type="common">mimic poison frog</name>
    <dbReference type="NCBI Taxonomy" id="111125"/>
    <lineage>
        <taxon>Eukaryota</taxon>
        <taxon>Metazoa</taxon>
        <taxon>Chordata</taxon>
        <taxon>Craniata</taxon>
        <taxon>Vertebrata</taxon>
        <taxon>Euteleostomi</taxon>
        <taxon>Amphibia</taxon>
        <taxon>Batrachia</taxon>
        <taxon>Anura</taxon>
        <taxon>Neobatrachia</taxon>
        <taxon>Hyloidea</taxon>
        <taxon>Dendrobatidae</taxon>
        <taxon>Dendrobatinae</taxon>
        <taxon>Ranitomeya</taxon>
    </lineage>
</organism>
<keyword evidence="1" id="KW-0732">Signal</keyword>
<evidence type="ECO:0000256" key="1">
    <source>
        <dbReference type="SAM" id="SignalP"/>
    </source>
</evidence>
<dbReference type="Proteomes" id="UP001176940">
    <property type="component" value="Unassembled WGS sequence"/>
</dbReference>
<evidence type="ECO:0008006" key="4">
    <source>
        <dbReference type="Google" id="ProtNLM"/>
    </source>
</evidence>
<evidence type="ECO:0000313" key="3">
    <source>
        <dbReference type="Proteomes" id="UP001176940"/>
    </source>
</evidence>
<sequence length="111" mass="11964">MTLSAWILCVSSSFPRRSEAKLAKLSTLVLVCWLKICFAKQTSSVDGDKVAFLLRKLFIRCGAVAELRVEGAGSSLDPSVASARLGSSPSMSSLVAALKYVSITMIKMYLE</sequence>
<dbReference type="EMBL" id="CAUEEQ010001038">
    <property type="protein sequence ID" value="CAJ0918580.1"/>
    <property type="molecule type" value="Genomic_DNA"/>
</dbReference>
<proteinExistence type="predicted"/>
<feature type="signal peptide" evidence="1">
    <location>
        <begin position="1"/>
        <end position="39"/>
    </location>
</feature>
<protein>
    <recommendedName>
        <fullName evidence="4">Secreted protein</fullName>
    </recommendedName>
</protein>
<name>A0ABN9KT54_9NEOB</name>